<gene>
    <name evidence="4" type="ORF">RCL2_002814600</name>
    <name evidence="3" type="ORF">RclHR1_02270014</name>
</gene>
<organism evidence="3 5">
    <name type="scientific">Rhizophagus clarus</name>
    <dbReference type="NCBI Taxonomy" id="94130"/>
    <lineage>
        <taxon>Eukaryota</taxon>
        <taxon>Fungi</taxon>
        <taxon>Fungi incertae sedis</taxon>
        <taxon>Mucoromycota</taxon>
        <taxon>Glomeromycotina</taxon>
        <taxon>Glomeromycetes</taxon>
        <taxon>Glomerales</taxon>
        <taxon>Glomeraceae</taxon>
        <taxon>Rhizophagus</taxon>
    </lineage>
</organism>
<feature type="domain" description="Myb-like" evidence="2">
    <location>
        <begin position="448"/>
        <end position="505"/>
    </location>
</feature>
<dbReference type="PANTHER" id="PTHR47807">
    <property type="entry name" value="PROTEIN TBF1"/>
    <property type="match status" value="1"/>
</dbReference>
<dbReference type="SUPFAM" id="SSF46689">
    <property type="entry name" value="Homeodomain-like"/>
    <property type="match status" value="1"/>
</dbReference>
<dbReference type="InterPro" id="IPR052833">
    <property type="entry name" value="Telomeric_DNA-bd_trans-reg"/>
</dbReference>
<dbReference type="InterPro" id="IPR009057">
    <property type="entry name" value="Homeodomain-like_sf"/>
</dbReference>
<feature type="region of interest" description="Disordered" evidence="1">
    <location>
        <begin position="399"/>
        <end position="433"/>
    </location>
</feature>
<dbReference type="CDD" id="cd11660">
    <property type="entry name" value="SANT_TRF"/>
    <property type="match status" value="1"/>
</dbReference>
<reference evidence="4" key="2">
    <citation type="submission" date="2019-10" db="EMBL/GenBank/DDBJ databases">
        <title>Conservation and host-specific expression of non-tandemly repeated heterogenous ribosome RNA gene in arbuscular mycorrhizal fungi.</title>
        <authorList>
            <person name="Maeda T."/>
            <person name="Kobayashi Y."/>
            <person name="Nakagawa T."/>
            <person name="Ezawa T."/>
            <person name="Yamaguchi K."/>
            <person name="Bino T."/>
            <person name="Nishimoto Y."/>
            <person name="Shigenobu S."/>
            <person name="Kawaguchi M."/>
        </authorList>
    </citation>
    <scope>NUCLEOTIDE SEQUENCE</scope>
    <source>
        <strain evidence="4">HR1</strain>
    </source>
</reference>
<comment type="caution">
    <text evidence="3">The sequence shown here is derived from an EMBL/GenBank/DDBJ whole genome shotgun (WGS) entry which is preliminary data.</text>
</comment>
<protein>
    <recommendedName>
        <fullName evidence="2">Myb-like domain-containing protein</fullName>
    </recommendedName>
</protein>
<reference evidence="3 5" key="1">
    <citation type="submission" date="2017-11" db="EMBL/GenBank/DDBJ databases">
        <title>The genome of Rhizophagus clarus HR1 reveals common genetic basis of auxotrophy among arbuscular mycorrhizal fungi.</title>
        <authorList>
            <person name="Kobayashi Y."/>
        </authorList>
    </citation>
    <scope>NUCLEOTIDE SEQUENCE [LARGE SCALE GENOMIC DNA]</scope>
    <source>
        <strain evidence="3 5">HR1</strain>
    </source>
</reference>
<sequence length="524" mass="60428">MTAKSPESINDTANVIKNDELLRYLHILDTLAYDSLVAQLKYFEKEIINQSPSTIKNLKWIATKKFLCFFEVKRSLLKSSDFIDINKFNLSNKNVTFDNIIRRSNLTHFFNLLFANFDPAVPDFQNVDATSFFSYIVPPNLIKTEEIWDLDLNLRVQIYISKINKDPQQRNLYKVMFPNIEDGDNGPPIYKETYINVRNIIERNSDDSEMLLKEFKWGKFVDDMFKCLSNIFNRINELEMPLLYKYTSIETPPIPSSSSSTNSAKVVIFGDVLMEEVDNNVKKRRLADEEEDEAISSDNIGDNLGDSSSVSKKEEIEQIMSYVDISGSQSIELNADTELKRTKSDLLPNSDDESLNSPSIRRITRNEHENLNSNRRATFPMQKQIECSSSSLASMIVDQHESVDDRQSSSEESLIEGSPLYEQIGNSPRRTRSKRKAINYDYDETKRVTKRNKVMWTDQELSALEDGMRRHGKQWSIIKSKYGKKGQILENRTASKLKDKARSEFTRRQRDGIETGVFGIMESS</sequence>
<dbReference type="InterPro" id="IPR001005">
    <property type="entry name" value="SANT/Myb"/>
</dbReference>
<keyword evidence="5" id="KW-1185">Reference proteome</keyword>
<evidence type="ECO:0000313" key="3">
    <source>
        <dbReference type="EMBL" id="GBB93990.1"/>
    </source>
</evidence>
<feature type="compositionally biased region" description="Polar residues" evidence="1">
    <location>
        <begin position="296"/>
        <end position="310"/>
    </location>
</feature>
<dbReference type="PANTHER" id="PTHR47807:SF1">
    <property type="entry name" value="PROTEIN TBF1"/>
    <property type="match status" value="1"/>
</dbReference>
<dbReference type="EMBL" id="BEXD01001413">
    <property type="protein sequence ID" value="GBB93990.1"/>
    <property type="molecule type" value="Genomic_DNA"/>
</dbReference>
<name>A0A2Z6QVL7_9GLOM</name>
<dbReference type="EMBL" id="BLAL01000302">
    <property type="protein sequence ID" value="GET01748.1"/>
    <property type="molecule type" value="Genomic_DNA"/>
</dbReference>
<evidence type="ECO:0000256" key="1">
    <source>
        <dbReference type="SAM" id="MobiDB-lite"/>
    </source>
</evidence>
<proteinExistence type="predicted"/>
<dbReference type="Gene3D" id="1.10.10.60">
    <property type="entry name" value="Homeodomain-like"/>
    <property type="match status" value="1"/>
</dbReference>
<dbReference type="OrthoDB" id="3366990at2759"/>
<dbReference type="Proteomes" id="UP000247702">
    <property type="component" value="Unassembled WGS sequence"/>
</dbReference>
<evidence type="ECO:0000313" key="4">
    <source>
        <dbReference type="EMBL" id="GET01748.1"/>
    </source>
</evidence>
<evidence type="ECO:0000313" key="5">
    <source>
        <dbReference type="Proteomes" id="UP000247702"/>
    </source>
</evidence>
<feature type="region of interest" description="Disordered" evidence="1">
    <location>
        <begin position="284"/>
        <end position="311"/>
    </location>
</feature>
<dbReference type="PROSITE" id="PS50090">
    <property type="entry name" value="MYB_LIKE"/>
    <property type="match status" value="1"/>
</dbReference>
<dbReference type="SMART" id="SM00717">
    <property type="entry name" value="SANT"/>
    <property type="match status" value="1"/>
</dbReference>
<feature type="compositionally biased region" description="Basic and acidic residues" evidence="1">
    <location>
        <begin position="399"/>
        <end position="409"/>
    </location>
</feature>
<evidence type="ECO:0000259" key="2">
    <source>
        <dbReference type="PROSITE" id="PS50090"/>
    </source>
</evidence>
<dbReference type="STRING" id="94130.A0A2Z6QVL7"/>
<dbReference type="Proteomes" id="UP000615446">
    <property type="component" value="Unassembled WGS sequence"/>
</dbReference>
<dbReference type="AlphaFoldDB" id="A0A2Z6QVL7"/>
<accession>A0A2Z6QVL7</accession>